<dbReference type="AlphaFoldDB" id="A0A3G1DH53"/>
<name>A0A3G1DH53_PSEAI</name>
<accession>A0A3G1DH53</accession>
<organism evidence="1">
    <name type="scientific">Pseudomonas aeruginosa</name>
    <dbReference type="NCBI Taxonomy" id="287"/>
    <lineage>
        <taxon>Bacteria</taxon>
        <taxon>Pseudomonadati</taxon>
        <taxon>Pseudomonadota</taxon>
        <taxon>Gammaproteobacteria</taxon>
        <taxon>Pseudomonadales</taxon>
        <taxon>Pseudomonadaceae</taxon>
        <taxon>Pseudomonas</taxon>
    </lineage>
</organism>
<dbReference type="EMBL" id="KU254577">
    <property type="protein sequence ID" value="AMP35829.1"/>
    <property type="molecule type" value="Genomic_DNA"/>
</dbReference>
<geneLocation type="plasmid" evidence="1">
    <name>pHN39-SIM</name>
</geneLocation>
<keyword evidence="1" id="KW-0614">Plasmid</keyword>
<proteinExistence type="predicted"/>
<protein>
    <submittedName>
        <fullName evidence="1">Uncharacterized protein</fullName>
    </submittedName>
</protein>
<sequence length="82" mass="8977">MNTCFQLAAYARSQWALAVLLMKSPESNQLAANVFQDAKNAAWGYGWGASETPHALLEDIPELLNAFYEGKSALQQDMKLAG</sequence>
<reference evidence="1" key="1">
    <citation type="submission" date="2015-12" db="EMBL/GenBank/DDBJ databases">
        <title>The first report of fully sequenced SIM-encoding plasmid pHN39-SIM.</title>
        <authorList>
            <person name="Sun F."/>
            <person name="Zhou D."/>
            <person name="Wang Q."/>
            <person name="Feng J."/>
            <person name="Feng W."/>
            <person name="Luo W."/>
            <person name="Zhang D."/>
            <person name="Chen Y."/>
            <person name="Qiu X."/>
            <person name="Yin Z."/>
            <person name="Chen W."/>
            <person name="Xia P."/>
        </authorList>
    </citation>
    <scope>NUCLEOTIDE SEQUENCE</scope>
    <source>
        <strain evidence="1">HN39</strain>
        <plasmid evidence="1">pHN39-SIM</plasmid>
    </source>
</reference>
<evidence type="ECO:0000313" key="1">
    <source>
        <dbReference type="EMBL" id="AMP35829.1"/>
    </source>
</evidence>
<dbReference type="RefSeq" id="WP_128637225.1">
    <property type="nucleotide sequence ID" value="NZ_KU254577.1"/>
</dbReference>